<dbReference type="InterPro" id="IPR008979">
    <property type="entry name" value="Galactose-bd-like_sf"/>
</dbReference>
<keyword evidence="1" id="KW-0378">Hydrolase</keyword>
<dbReference type="Gene3D" id="2.115.10.20">
    <property type="entry name" value="Glycosyl hydrolase domain, family 43"/>
    <property type="match status" value="1"/>
</dbReference>
<dbReference type="Proteomes" id="UP001165405">
    <property type="component" value="Unassembled WGS sequence"/>
</dbReference>
<dbReference type="InterPro" id="IPR050727">
    <property type="entry name" value="GH43_arabinanases"/>
</dbReference>
<dbReference type="PANTHER" id="PTHR43301:SF3">
    <property type="entry name" value="ARABINAN ENDO-1,5-ALPHA-L-ARABINOSIDASE A-RELATED"/>
    <property type="match status" value="1"/>
</dbReference>
<dbReference type="Gene3D" id="2.60.120.260">
    <property type="entry name" value="Galactose-binding domain-like"/>
    <property type="match status" value="1"/>
</dbReference>
<dbReference type="InterPro" id="IPR013320">
    <property type="entry name" value="ConA-like_dom_sf"/>
</dbReference>
<feature type="signal peptide" evidence="3">
    <location>
        <begin position="1"/>
        <end position="33"/>
    </location>
</feature>
<dbReference type="PROSITE" id="PS50022">
    <property type="entry name" value="FA58C_3"/>
    <property type="match status" value="1"/>
</dbReference>
<dbReference type="EMBL" id="JAKGSG010000004">
    <property type="protein sequence ID" value="MCF4119435.1"/>
    <property type="molecule type" value="Genomic_DNA"/>
</dbReference>
<feature type="domain" description="F5/8 type C" evidence="4">
    <location>
        <begin position="569"/>
        <end position="719"/>
    </location>
</feature>
<dbReference type="SUPFAM" id="SSF75005">
    <property type="entry name" value="Arabinanase/levansucrase/invertase"/>
    <property type="match status" value="1"/>
</dbReference>
<comment type="caution">
    <text evidence="5">The sequence shown here is derived from an EMBL/GenBank/DDBJ whole genome shotgun (WGS) entry which is preliminary data.</text>
</comment>
<organism evidence="5 6">
    <name type="scientific">Antribacter soli</name>
    <dbReference type="NCBI Taxonomy" id="2910976"/>
    <lineage>
        <taxon>Bacteria</taxon>
        <taxon>Bacillati</taxon>
        <taxon>Actinomycetota</taxon>
        <taxon>Actinomycetes</taxon>
        <taxon>Micrococcales</taxon>
        <taxon>Promicromonosporaceae</taxon>
        <taxon>Antribacter</taxon>
    </lineage>
</organism>
<sequence length="720" mass="76507">MHISRQSRAVAALVAATLTAALGVAVAVPAAQAAAPTNGLRVYLPLDESSGTVAGDDSGNGRNATLVNGAAFSGGYVTLDGTNDYVDLPDNLLTGLTDVTVSVDVWIDSTQAGQYFVYGLGNSSGTAGNGYLFTTGNAYRSSIATGNWSTEQTVTKESNLARGAWKTLTYTLTGTTATLYEDGLQVGRVQGVTTDPSAIGGGTTTANYLGRSLYSGDAYLKGRVRNFRLYDRALSTSEVGDLAEVSTTANVGYLFSYFAGEATSDGEQIYFGLSRGNDPLHYQDLNANQPVLTSNVGTGGVRDPFIVKHPTNGKYYQIATDLKIYGNGNWDASQRTGSRNIVVWESTDLVNWSAPRLELVSPATAGNTWAPEAYWDSSLNAFVVFWASKIYAESDPNHTGSTHNRMMYATTTDFNTFTPAQVWLDRGYSVIDSTVAKDGSTYYRFTKDERSNTTSTPCGKFVFSERSTSLTATSWTGITDCIGKTTATNPGLSAGEGPTIFRSNSGDKWYLFIDEFGGQGYVPFEATSLSATTWVKSTDFDMPTRPRHGTVLPITYAAYTALLAAYGTPSDGAQGVTNVATASGATVSATYTEPGYSAAALRNGVTAEKAWSNWRSGTKNTSDTITVELGTSRDVRSVRVYSWRDGSNQSWPQTVKVQARNAAGTWVDVSSAVTVDGSGSAQPVTDVAITATTTTAVRVVLTPFANSYVTLGEIQVYAAP</sequence>
<proteinExistence type="predicted"/>
<evidence type="ECO:0000313" key="5">
    <source>
        <dbReference type="EMBL" id="MCF4119435.1"/>
    </source>
</evidence>
<dbReference type="SUPFAM" id="SSF49785">
    <property type="entry name" value="Galactose-binding domain-like"/>
    <property type="match status" value="1"/>
</dbReference>
<dbReference type="PANTHER" id="PTHR43301">
    <property type="entry name" value="ARABINAN ENDO-1,5-ALPHA-L-ARABINOSIDASE"/>
    <property type="match status" value="1"/>
</dbReference>
<dbReference type="InterPro" id="IPR023296">
    <property type="entry name" value="Glyco_hydro_beta-prop_sf"/>
</dbReference>
<dbReference type="Pfam" id="PF13385">
    <property type="entry name" value="Laminin_G_3"/>
    <property type="match status" value="1"/>
</dbReference>
<accession>A0AA41QB01</accession>
<dbReference type="GO" id="GO:0016798">
    <property type="term" value="F:hydrolase activity, acting on glycosyl bonds"/>
    <property type="evidence" value="ECO:0007669"/>
    <property type="project" value="UniProtKB-KW"/>
</dbReference>
<evidence type="ECO:0000259" key="4">
    <source>
        <dbReference type="PROSITE" id="PS50022"/>
    </source>
</evidence>
<dbReference type="AlphaFoldDB" id="A0AA41QB01"/>
<dbReference type="Gene3D" id="2.60.120.200">
    <property type="match status" value="1"/>
</dbReference>
<gene>
    <name evidence="5" type="ORF">L1785_00370</name>
</gene>
<dbReference type="CDD" id="cd08983">
    <property type="entry name" value="GH43_Bt3655-like"/>
    <property type="match status" value="1"/>
</dbReference>
<reference evidence="5" key="1">
    <citation type="submission" date="2022-01" db="EMBL/GenBank/DDBJ databases">
        <title>Antribacter sp. nov., isolated from Guizhou of China.</title>
        <authorList>
            <person name="Chengliang C."/>
            <person name="Ya Z."/>
        </authorList>
    </citation>
    <scope>NUCLEOTIDE SEQUENCE</scope>
    <source>
        <strain evidence="5">KLBMP 9083</strain>
    </source>
</reference>
<dbReference type="Pfam" id="PF00754">
    <property type="entry name" value="F5_F8_type_C"/>
    <property type="match status" value="1"/>
</dbReference>
<evidence type="ECO:0000256" key="2">
    <source>
        <dbReference type="ARBA" id="ARBA00023295"/>
    </source>
</evidence>
<dbReference type="SUPFAM" id="SSF49899">
    <property type="entry name" value="Concanavalin A-like lectins/glucanases"/>
    <property type="match status" value="1"/>
</dbReference>
<keyword evidence="2" id="KW-0326">Glycosidase</keyword>
<protein>
    <submittedName>
        <fullName evidence="5">Discoidin domain-containing protein</fullName>
    </submittedName>
</protein>
<keyword evidence="6" id="KW-1185">Reference proteome</keyword>
<feature type="chain" id="PRO_5041309719" evidence="3">
    <location>
        <begin position="34"/>
        <end position="720"/>
    </location>
</feature>
<dbReference type="RefSeq" id="WP_236087132.1">
    <property type="nucleotide sequence ID" value="NZ_JAKGSG010000004.1"/>
</dbReference>
<evidence type="ECO:0000313" key="6">
    <source>
        <dbReference type="Proteomes" id="UP001165405"/>
    </source>
</evidence>
<evidence type="ECO:0000256" key="1">
    <source>
        <dbReference type="ARBA" id="ARBA00022801"/>
    </source>
</evidence>
<dbReference type="InterPro" id="IPR000421">
    <property type="entry name" value="FA58C"/>
</dbReference>
<keyword evidence="3" id="KW-0732">Signal</keyword>
<evidence type="ECO:0000256" key="3">
    <source>
        <dbReference type="SAM" id="SignalP"/>
    </source>
</evidence>
<name>A0AA41QB01_9MICO</name>